<sequence length="79" mass="8688">QGSRLPYHFAEAGGLKYVMMKKEKMREEGIPSPDIIDPMTFPFLEDANEYIVADGAGRGTNTSAVDEAMAKADEEFSDV</sequence>
<dbReference type="Proteomes" id="UP000199459">
    <property type="component" value="Unassembled WGS sequence"/>
</dbReference>
<accession>A0A1H8J9M2</accession>
<dbReference type="EMBL" id="FOCP01000064">
    <property type="protein sequence ID" value="SEN77409.1"/>
    <property type="molecule type" value="Genomic_DNA"/>
</dbReference>
<organism evidence="1 2">
    <name type="scientific">Nitrosomonas marina</name>
    <dbReference type="NCBI Taxonomy" id="917"/>
    <lineage>
        <taxon>Bacteria</taxon>
        <taxon>Pseudomonadati</taxon>
        <taxon>Pseudomonadota</taxon>
        <taxon>Betaproteobacteria</taxon>
        <taxon>Nitrosomonadales</taxon>
        <taxon>Nitrosomonadaceae</taxon>
        <taxon>Nitrosomonas</taxon>
    </lineage>
</organism>
<protein>
    <submittedName>
        <fullName evidence="1">Uncharacterized protein</fullName>
    </submittedName>
</protein>
<evidence type="ECO:0000313" key="2">
    <source>
        <dbReference type="Proteomes" id="UP000199459"/>
    </source>
</evidence>
<reference evidence="1 2" key="1">
    <citation type="submission" date="2016-10" db="EMBL/GenBank/DDBJ databases">
        <authorList>
            <person name="de Groot N.N."/>
        </authorList>
    </citation>
    <scope>NUCLEOTIDE SEQUENCE [LARGE SCALE GENOMIC DNA]</scope>
    <source>
        <strain evidence="1 2">Nm22</strain>
    </source>
</reference>
<proteinExistence type="predicted"/>
<dbReference type="RefSeq" id="WP_425433723.1">
    <property type="nucleotide sequence ID" value="NZ_FOCP01000064.1"/>
</dbReference>
<dbReference type="AlphaFoldDB" id="A0A1H8J9M2"/>
<evidence type="ECO:0000313" key="1">
    <source>
        <dbReference type="EMBL" id="SEN77409.1"/>
    </source>
</evidence>
<gene>
    <name evidence="1" type="ORF">SAMN05216325_1641</name>
</gene>
<name>A0A1H8J9M2_9PROT</name>
<feature type="non-terminal residue" evidence="1">
    <location>
        <position position="1"/>
    </location>
</feature>